<evidence type="ECO:0000313" key="3">
    <source>
        <dbReference type="Proteomes" id="UP000479710"/>
    </source>
</evidence>
<reference evidence="2 3" key="1">
    <citation type="submission" date="2019-11" db="EMBL/GenBank/DDBJ databases">
        <title>Whole genome sequence of Oryza granulata.</title>
        <authorList>
            <person name="Li W."/>
        </authorList>
    </citation>
    <scope>NUCLEOTIDE SEQUENCE [LARGE SCALE GENOMIC DNA]</scope>
    <source>
        <strain evidence="3">cv. Menghai</strain>
        <tissue evidence="2">Leaf</tissue>
    </source>
</reference>
<dbReference type="EMBL" id="SPHZ02000008">
    <property type="protein sequence ID" value="KAF0902494.1"/>
    <property type="molecule type" value="Genomic_DNA"/>
</dbReference>
<proteinExistence type="predicted"/>
<feature type="region of interest" description="Disordered" evidence="1">
    <location>
        <begin position="1"/>
        <end position="69"/>
    </location>
</feature>
<comment type="caution">
    <text evidence="2">The sequence shown here is derived from an EMBL/GenBank/DDBJ whole genome shotgun (WGS) entry which is preliminary data.</text>
</comment>
<dbReference type="AlphaFoldDB" id="A0A6G1CRM0"/>
<name>A0A6G1CRM0_9ORYZ</name>
<dbReference type="Proteomes" id="UP000479710">
    <property type="component" value="Unassembled WGS sequence"/>
</dbReference>
<organism evidence="2 3">
    <name type="scientific">Oryza meyeriana var. granulata</name>
    <dbReference type="NCBI Taxonomy" id="110450"/>
    <lineage>
        <taxon>Eukaryota</taxon>
        <taxon>Viridiplantae</taxon>
        <taxon>Streptophyta</taxon>
        <taxon>Embryophyta</taxon>
        <taxon>Tracheophyta</taxon>
        <taxon>Spermatophyta</taxon>
        <taxon>Magnoliopsida</taxon>
        <taxon>Liliopsida</taxon>
        <taxon>Poales</taxon>
        <taxon>Poaceae</taxon>
        <taxon>BOP clade</taxon>
        <taxon>Oryzoideae</taxon>
        <taxon>Oryzeae</taxon>
        <taxon>Oryzinae</taxon>
        <taxon>Oryza</taxon>
        <taxon>Oryza meyeriana</taxon>
    </lineage>
</organism>
<keyword evidence="3" id="KW-1185">Reference proteome</keyword>
<evidence type="ECO:0000256" key="1">
    <source>
        <dbReference type="SAM" id="MobiDB-lite"/>
    </source>
</evidence>
<protein>
    <submittedName>
        <fullName evidence="2">Uncharacterized protein</fullName>
    </submittedName>
</protein>
<accession>A0A6G1CRM0</accession>
<sequence length="86" mass="8894">MHQGGGKGLPKLSWGLGTSTADGEPATMEHGRGLRACGEDGENDGRLGWKGGGAMEASAGGKGRRQGSLARDAVEFARRQGDVARW</sequence>
<gene>
    <name evidence="2" type="ORF">E2562_017894</name>
</gene>
<evidence type="ECO:0000313" key="2">
    <source>
        <dbReference type="EMBL" id="KAF0902494.1"/>
    </source>
</evidence>